<organism evidence="1 2">
    <name type="scientific">Pseudomonas nunensis</name>
    <dbReference type="NCBI Taxonomy" id="2961896"/>
    <lineage>
        <taxon>Bacteria</taxon>
        <taxon>Pseudomonadati</taxon>
        <taxon>Pseudomonadota</taxon>
        <taxon>Gammaproteobacteria</taxon>
        <taxon>Pseudomonadales</taxon>
        <taxon>Pseudomonadaceae</taxon>
        <taxon>Pseudomonas</taxon>
    </lineage>
</organism>
<accession>A0ABY5EQU1</accession>
<evidence type="ECO:0000313" key="1">
    <source>
        <dbReference type="EMBL" id="UTO17142.1"/>
    </source>
</evidence>
<name>A0ABY5EQU1_9PSED</name>
<dbReference type="EMBL" id="CP101125">
    <property type="protein sequence ID" value="UTO17142.1"/>
    <property type="molecule type" value="Genomic_DNA"/>
</dbReference>
<dbReference type="RefSeq" id="WP_254744616.1">
    <property type="nucleotide sequence ID" value="NZ_CP101125.1"/>
</dbReference>
<reference evidence="1" key="1">
    <citation type="submission" date="2022-07" db="EMBL/GenBank/DDBJ databases">
        <title>Pseudomonas nunamit sp. nov. an antifungal species isolated from Greenland.</title>
        <authorList>
            <person name="Ntana F."/>
            <person name="Hennessy R.C."/>
            <person name="Zervas A."/>
            <person name="Stougaard P."/>
        </authorList>
    </citation>
    <scope>NUCLEOTIDE SEQUENCE</scope>
    <source>
        <strain evidence="1">In5</strain>
    </source>
</reference>
<keyword evidence="2" id="KW-1185">Reference proteome</keyword>
<protein>
    <submittedName>
        <fullName evidence="1">Uncharacterized protein</fullName>
    </submittedName>
</protein>
<sequence length="780" mass="85621">MPTTPSSDDTVLVLYPPRMPGATTPVIGAHYGVPKRIYDLEPMGAKVEVNPYPDQEAGDTVFLNLDEYNGIDSRQTQSDSDTVALYIPKNMLKQDTLHKLSYSVVRGSQNRGTSEPLLELLYNLVRPGNQDRAPGPGENDGHSELELLLPDEIKNDVGPDFPVAGVPVCVSYPFCRAYDRIRLNLNGHDVYHTVTPLEAPLPGSATPVKVCFTVTRADLAAGGDHPQFNISYTVTDQCGNGPDPDAPWSASQVVDVDLAGRQLVAPDLAEDPDDPSDDPATIDLIKLGTKDLTVSVHTFAPVWQVNDGIRVAYTATPPTGPVADQLITADVTRVPFTYKLMVDNAKVLPNSVVRARYELVRNNVVIATSRTAIARVIGEGAVELRPPFLVGATSPIDALAYPDGVTVRVEHLPALTGDTAQLVEVNPPSGAVPFPEVPLNANKRANFTLSPEYLVQRHGEALSVLWIYSRNGVEIGRSEALRLQVMKIADGDTRLPTPVINQAQGLVLDLSTFEGDATIDVDKWIGIKERQPTWMDAESGSNKHPVLNAHLVTPTEIAGGLRGKVLPRSWLEGLADESNVTIPTSVSFQGGASKDDAVFFPMHIYTLKHKPKTIDENFDEAPLVELLPNQSIEITTMKITNFSIPGDAFVHITDHKYNFPVIPGQISGNILIMQSDTAFNYLESEPKPSLNTKPRMRMELKFTCSNISFWYMAQQDWVEAFTTVNFFDINGNYLDHKILNAGTPPYTQMQKFDISIKGVHKIEFESDGGFTFFDYFSFKT</sequence>
<proteinExistence type="predicted"/>
<dbReference type="Proteomes" id="UP001059607">
    <property type="component" value="Chromosome"/>
</dbReference>
<gene>
    <name evidence="1" type="ORF">NK667_12555</name>
</gene>
<evidence type="ECO:0000313" key="2">
    <source>
        <dbReference type="Proteomes" id="UP001059607"/>
    </source>
</evidence>